<organism evidence="2">
    <name type="scientific">Oryza barthii</name>
    <dbReference type="NCBI Taxonomy" id="65489"/>
    <lineage>
        <taxon>Eukaryota</taxon>
        <taxon>Viridiplantae</taxon>
        <taxon>Streptophyta</taxon>
        <taxon>Embryophyta</taxon>
        <taxon>Tracheophyta</taxon>
        <taxon>Spermatophyta</taxon>
        <taxon>Magnoliopsida</taxon>
        <taxon>Liliopsida</taxon>
        <taxon>Poales</taxon>
        <taxon>Poaceae</taxon>
        <taxon>BOP clade</taxon>
        <taxon>Oryzoideae</taxon>
        <taxon>Oryzeae</taxon>
        <taxon>Oryzinae</taxon>
        <taxon>Oryza</taxon>
    </lineage>
</organism>
<feature type="compositionally biased region" description="Polar residues" evidence="1">
    <location>
        <begin position="30"/>
        <end position="46"/>
    </location>
</feature>
<dbReference type="HOGENOM" id="CLU_075183_0_0_1"/>
<dbReference type="PANTHER" id="PTHR35748">
    <property type="entry name" value="OS05G0358400 PROTEIN"/>
    <property type="match status" value="1"/>
</dbReference>
<proteinExistence type="predicted"/>
<dbReference type="Proteomes" id="UP000026960">
    <property type="component" value="Chromosome 5"/>
</dbReference>
<keyword evidence="3" id="KW-1185">Reference proteome</keyword>
<dbReference type="PANTHER" id="PTHR35748:SF1">
    <property type="entry name" value="OS05G0358400 PROTEIN"/>
    <property type="match status" value="1"/>
</dbReference>
<dbReference type="Gramene" id="OBART05G13220.1">
    <property type="protein sequence ID" value="OBART05G13220.1"/>
    <property type="gene ID" value="OBART05G13220"/>
</dbReference>
<reference evidence="2" key="1">
    <citation type="journal article" date="2009" name="Rice">
        <title>De Novo Next Generation Sequencing of Plant Genomes.</title>
        <authorList>
            <person name="Rounsley S."/>
            <person name="Marri P.R."/>
            <person name="Yu Y."/>
            <person name="He R."/>
            <person name="Sisneros N."/>
            <person name="Goicoechea J.L."/>
            <person name="Lee S.J."/>
            <person name="Angelova A."/>
            <person name="Kudrna D."/>
            <person name="Luo M."/>
            <person name="Affourtit J."/>
            <person name="Desany B."/>
            <person name="Knight J."/>
            <person name="Niazi F."/>
            <person name="Egholm M."/>
            <person name="Wing R.A."/>
        </authorList>
    </citation>
    <scope>NUCLEOTIDE SEQUENCE [LARGE SCALE GENOMIC DNA]</scope>
    <source>
        <strain evidence="2">cv. IRGC 105608</strain>
    </source>
</reference>
<sequence>MPWRRRIRLHAPPWATRSRPIKIQRPRIASATSPRGPSRLPASTSGDRPEPTHRRLPLMASSPSAAATGSGGSFPEMNSVDDFAAVTAPRGGGRVSVVGFGSLLSERSARSTFPELEGFRVAALRGFRRVFAHSAPIFFERGIAIEATKVRDSVATVREFSSLSVEPCEGELIVVTVFEIKEDEVPAFIEREHEFRFLAVVPEGLDGVPYANPAVVCARYSNEEYFQVRCKGSKEIYYQRYGRYNIDRIWRDDILPCRAYLRHCVLAAKNLGEPAYSNFLDHTYLGDRTTTIREYLATTGAGIMEEEPPESLKSRYGG</sequence>
<evidence type="ECO:0000256" key="1">
    <source>
        <dbReference type="SAM" id="MobiDB-lite"/>
    </source>
</evidence>
<evidence type="ECO:0000313" key="3">
    <source>
        <dbReference type="Proteomes" id="UP000026960"/>
    </source>
</evidence>
<accession>A0A0D3G6K3</accession>
<reference evidence="2" key="2">
    <citation type="submission" date="2015-03" db="UniProtKB">
        <authorList>
            <consortium name="EnsemblPlants"/>
        </authorList>
    </citation>
    <scope>IDENTIFICATION</scope>
</reference>
<name>A0A0D3G6K3_9ORYZ</name>
<dbReference type="PaxDb" id="65489-OBART05G13220.1"/>
<dbReference type="EnsemblPlants" id="OBART05G13220.1">
    <property type="protein sequence ID" value="OBART05G13220.1"/>
    <property type="gene ID" value="OBART05G13220"/>
</dbReference>
<dbReference type="AlphaFoldDB" id="A0A0D3G6K3"/>
<feature type="region of interest" description="Disordered" evidence="1">
    <location>
        <begin position="15"/>
        <end position="73"/>
    </location>
</feature>
<dbReference type="eggNOG" id="ENOG502QSZV">
    <property type="taxonomic scope" value="Eukaryota"/>
</dbReference>
<dbReference type="Gene3D" id="3.10.490.10">
    <property type="entry name" value="Gamma-glutamyl cyclotransferase-like"/>
    <property type="match status" value="1"/>
</dbReference>
<evidence type="ECO:0000313" key="2">
    <source>
        <dbReference type="EnsemblPlants" id="OBART05G13220.1"/>
    </source>
</evidence>
<protein>
    <submittedName>
        <fullName evidence="2">Uncharacterized protein</fullName>
    </submittedName>
</protein>